<comment type="caution">
    <text evidence="2">The sequence shown here is derived from an EMBL/GenBank/DDBJ whole genome shotgun (WGS) entry which is preliminary data.</text>
</comment>
<dbReference type="Pfam" id="PF00535">
    <property type="entry name" value="Glycos_transf_2"/>
    <property type="match status" value="1"/>
</dbReference>
<gene>
    <name evidence="2" type="ORF">A2840_02475</name>
</gene>
<dbReference type="Proteomes" id="UP000178385">
    <property type="component" value="Unassembled WGS sequence"/>
</dbReference>
<evidence type="ECO:0000313" key="3">
    <source>
        <dbReference type="Proteomes" id="UP000178385"/>
    </source>
</evidence>
<dbReference type="CDD" id="cd02511">
    <property type="entry name" value="Beta4Glucosyltransferase"/>
    <property type="match status" value="1"/>
</dbReference>
<reference evidence="2 3" key="1">
    <citation type="journal article" date="2016" name="Nat. Commun.">
        <title>Thousands of microbial genomes shed light on interconnected biogeochemical processes in an aquifer system.</title>
        <authorList>
            <person name="Anantharaman K."/>
            <person name="Brown C.T."/>
            <person name="Hug L.A."/>
            <person name="Sharon I."/>
            <person name="Castelle C.J."/>
            <person name="Probst A.J."/>
            <person name="Thomas B.C."/>
            <person name="Singh A."/>
            <person name="Wilkins M.J."/>
            <person name="Karaoz U."/>
            <person name="Brodie E.L."/>
            <person name="Williams K.H."/>
            <person name="Hubbard S.S."/>
            <person name="Banfield J.F."/>
        </authorList>
    </citation>
    <scope>NUCLEOTIDE SEQUENCE [LARGE SCALE GENOMIC DNA]</scope>
</reference>
<dbReference type="Gene3D" id="3.90.550.10">
    <property type="entry name" value="Spore Coat Polysaccharide Biosynthesis Protein SpsA, Chain A"/>
    <property type="match status" value="1"/>
</dbReference>
<dbReference type="InterPro" id="IPR001173">
    <property type="entry name" value="Glyco_trans_2-like"/>
</dbReference>
<feature type="domain" description="Glycosyltransferase 2-like" evidence="1">
    <location>
        <begin position="2"/>
        <end position="114"/>
    </location>
</feature>
<protein>
    <recommendedName>
        <fullName evidence="1">Glycosyltransferase 2-like domain-containing protein</fullName>
    </recommendedName>
</protein>
<accession>A0A1G1Y1S6</accession>
<dbReference type="InterPro" id="IPR029044">
    <property type="entry name" value="Nucleotide-diphossugar_trans"/>
</dbReference>
<feature type="non-terminal residue" evidence="2">
    <location>
        <position position="1"/>
    </location>
</feature>
<name>A0A1G1Y1S6_9BACT</name>
<dbReference type="EMBL" id="MHIG01000035">
    <property type="protein sequence ID" value="OGY46181.1"/>
    <property type="molecule type" value="Genomic_DNA"/>
</dbReference>
<dbReference type="AlphaFoldDB" id="A0A1G1Y1S6"/>
<organism evidence="2 3">
    <name type="scientific">Candidatus Buchananbacteria bacterium RIFCSPHIGHO2_01_FULL_47_11b</name>
    <dbReference type="NCBI Taxonomy" id="1797537"/>
    <lineage>
        <taxon>Bacteria</taxon>
        <taxon>Candidatus Buchananiibacteriota</taxon>
    </lineage>
</organism>
<evidence type="ECO:0000259" key="1">
    <source>
        <dbReference type="Pfam" id="PF00535"/>
    </source>
</evidence>
<dbReference type="SUPFAM" id="SSF53448">
    <property type="entry name" value="Nucleotide-diphospho-sugar transferases"/>
    <property type="match status" value="1"/>
</dbReference>
<dbReference type="PANTHER" id="PTHR43630:SF2">
    <property type="entry name" value="GLYCOSYLTRANSFERASE"/>
    <property type="match status" value="1"/>
</dbReference>
<evidence type="ECO:0000313" key="2">
    <source>
        <dbReference type="EMBL" id="OGY46181.1"/>
    </source>
</evidence>
<proteinExistence type="predicted"/>
<sequence length="258" mass="29914">EKMIANCLDTVQWCDECIVIDTGSTDSTPMLAEQAGARVIELKDAGFAEARTKGKDEAKSDWILYIDADERVTPKLKSEIQRVISSPGYQAYSIPRNNIHYGKWMQHGGWEKDRIIRLFQKKHLSVWEGRVHEHAIVDGVTGELREPLVHLTHRNMKEGLEKSIIWTDIEAHLFLAAGHPNMTTLRLIKVTLWEFFSRVFKKKAYKDGTEGMIEAMVQAMNRFLVYERVWELQRKPSLDETYQKIEKEIASLWRKQNG</sequence>
<dbReference type="PANTHER" id="PTHR43630">
    <property type="entry name" value="POLY-BETA-1,6-N-ACETYL-D-GLUCOSAMINE SYNTHASE"/>
    <property type="match status" value="1"/>
</dbReference>